<dbReference type="NCBIfam" id="NF004344">
    <property type="entry name" value="PRK05724.1"/>
    <property type="match status" value="1"/>
</dbReference>
<dbReference type="PRINTS" id="PR01069">
    <property type="entry name" value="ACCCTRFRASEA"/>
</dbReference>
<dbReference type="PANTHER" id="PTHR42853">
    <property type="entry name" value="ACETYL-COENZYME A CARBOXYLASE CARBOXYL TRANSFERASE SUBUNIT ALPHA"/>
    <property type="match status" value="1"/>
</dbReference>
<proteinExistence type="inferred from homology"/>
<evidence type="ECO:0000259" key="11">
    <source>
        <dbReference type="PROSITE" id="PS50989"/>
    </source>
</evidence>
<dbReference type="STRING" id="652103.Rpdx1_0539"/>
<comment type="subcellular location">
    <subcellularLocation>
        <location evidence="10">Cytoplasm</location>
    </subcellularLocation>
</comment>
<comment type="function">
    <text evidence="10">Component of the acetyl coenzyme A carboxylase (ACC) complex. First, biotin carboxylase catalyzes the carboxylation of biotin on its carrier protein (BCCP) and then the CO(2) group is transferred by the carboxyltransferase to acetyl-CoA to form malonyl-CoA.</text>
</comment>
<keyword evidence="4 10" id="KW-0547">Nucleotide-binding</keyword>
<accession>E6VKQ0</accession>
<gene>
    <name evidence="10" type="primary">accA</name>
    <name evidence="12" type="ordered locus">Rpdx1_0539</name>
</gene>
<dbReference type="NCBIfam" id="TIGR00513">
    <property type="entry name" value="accA"/>
    <property type="match status" value="1"/>
</dbReference>
<dbReference type="NCBIfam" id="NF041504">
    <property type="entry name" value="AccA_sub"/>
    <property type="match status" value="1"/>
</dbReference>
<evidence type="ECO:0000256" key="10">
    <source>
        <dbReference type="HAMAP-Rule" id="MF_00823"/>
    </source>
</evidence>
<comment type="catalytic activity">
    <reaction evidence="9 10">
        <text>N(6)-carboxybiotinyl-L-lysyl-[protein] + acetyl-CoA = N(6)-biotinyl-L-lysyl-[protein] + malonyl-CoA</text>
        <dbReference type="Rhea" id="RHEA:54728"/>
        <dbReference type="Rhea" id="RHEA-COMP:10505"/>
        <dbReference type="Rhea" id="RHEA-COMP:10506"/>
        <dbReference type="ChEBI" id="CHEBI:57288"/>
        <dbReference type="ChEBI" id="CHEBI:57384"/>
        <dbReference type="ChEBI" id="CHEBI:83144"/>
        <dbReference type="ChEBI" id="CHEBI:83145"/>
        <dbReference type="EC" id="2.1.3.15"/>
    </reaction>
</comment>
<keyword evidence="8 10" id="KW-0275">Fatty acid biosynthesis</keyword>
<reference evidence="12" key="1">
    <citation type="submission" date="2010-12" db="EMBL/GenBank/DDBJ databases">
        <title>Complete sequence of Rhodopseudomonas palustris DX-1.</title>
        <authorList>
            <consortium name="US DOE Joint Genome Institute"/>
            <person name="Lucas S."/>
            <person name="Copeland A."/>
            <person name="Lapidus A."/>
            <person name="Cheng J.-F."/>
            <person name="Goodwin L."/>
            <person name="Pitluck S."/>
            <person name="Misra M."/>
            <person name="Chertkov O."/>
            <person name="Detter J.C."/>
            <person name="Han C."/>
            <person name="Tapia R."/>
            <person name="Land M."/>
            <person name="Hauser L."/>
            <person name="Kyrpides N."/>
            <person name="Ivanova N."/>
            <person name="Ovchinnikova G."/>
            <person name="Logan B."/>
            <person name="Oda Y."/>
            <person name="Harwood C."/>
            <person name="Woyke T."/>
        </authorList>
    </citation>
    <scope>NUCLEOTIDE SEQUENCE [LARGE SCALE GENOMIC DNA]</scope>
    <source>
        <strain evidence="12">DX-1</strain>
    </source>
</reference>
<dbReference type="Gene3D" id="3.90.226.10">
    <property type="entry name" value="2-enoyl-CoA Hydratase, Chain A, domain 1"/>
    <property type="match status" value="1"/>
</dbReference>
<dbReference type="AlphaFoldDB" id="E6VKQ0"/>
<dbReference type="SUPFAM" id="SSF52096">
    <property type="entry name" value="ClpP/crotonase"/>
    <property type="match status" value="1"/>
</dbReference>
<comment type="pathway">
    <text evidence="1 10">Lipid metabolism; malonyl-CoA biosynthesis; malonyl-CoA from acetyl-CoA: step 1/1.</text>
</comment>
<sequence length="378" mass="40729">MPAVGLMLVSPGDATHSHPSRRWMRSAACPIRLTWLPDGLKSRAAPIGRSFPPHIALVMSGPMRSYLDFEKPVAELDSKIDELRTLAASGSDIHEEVEKIEEKAQQALHDLYAALTPWQKTQVARHPQRPHCVDYIEALITEFTPLAGDRKFGDDEALVGGFGRFRGESVCVIGQEKGSTTESRLRHNFGMARPEGYRKAVRLMEMADRFDLPVLSLVDTAGAYPGIGAEERGQAEAIARSTEACLQLGVPNVAVVIGEGGSGGAIAIATANKVLMLEHAVYSVISPEAASSILWRDGTKAQEAANSMKITAQDLLKFGVIDQILAEPKGGAHRDPAAMIATAGDAIAAAFAELKGQGRDAIRAHRRQKFLDIGRKLA</sequence>
<name>E6VKQ0_RHOPX</name>
<dbReference type="Proteomes" id="UP000001402">
    <property type="component" value="Chromosome"/>
</dbReference>
<keyword evidence="6 10" id="KW-0067">ATP-binding</keyword>
<dbReference type="HOGENOM" id="CLU_015486_0_2_5"/>
<dbReference type="GO" id="GO:0005524">
    <property type="term" value="F:ATP binding"/>
    <property type="evidence" value="ECO:0007669"/>
    <property type="project" value="UniProtKB-KW"/>
</dbReference>
<dbReference type="InterPro" id="IPR029045">
    <property type="entry name" value="ClpP/crotonase-like_dom_sf"/>
</dbReference>
<keyword evidence="12" id="KW-0436">Ligase</keyword>
<dbReference type="EC" id="2.1.3.15" evidence="10"/>
<keyword evidence="5 10" id="KW-0276">Fatty acid metabolism</keyword>
<dbReference type="KEGG" id="rpx:Rpdx1_0539"/>
<evidence type="ECO:0000313" key="12">
    <source>
        <dbReference type="EMBL" id="ADU42179.1"/>
    </source>
</evidence>
<evidence type="ECO:0000256" key="7">
    <source>
        <dbReference type="ARBA" id="ARBA00023098"/>
    </source>
</evidence>
<keyword evidence="7 10" id="KW-0443">Lipid metabolism</keyword>
<dbReference type="UniPathway" id="UPA00655">
    <property type="reaction ID" value="UER00711"/>
</dbReference>
<evidence type="ECO:0000256" key="1">
    <source>
        <dbReference type="ARBA" id="ARBA00004956"/>
    </source>
</evidence>
<protein>
    <recommendedName>
        <fullName evidence="10">Acetyl-coenzyme A carboxylase carboxyl transferase subunit alpha</fullName>
        <shortName evidence="10">ACCase subunit alpha</shortName>
        <shortName evidence="10">Acetyl-CoA carboxylase carboxyltransferase subunit alpha</shortName>
        <ecNumber evidence="10">2.1.3.15</ecNumber>
    </recommendedName>
</protein>
<dbReference type="GO" id="GO:0016743">
    <property type="term" value="F:carboxyl- or carbamoyltransferase activity"/>
    <property type="evidence" value="ECO:0007669"/>
    <property type="project" value="UniProtKB-UniRule"/>
</dbReference>
<dbReference type="GO" id="GO:2001295">
    <property type="term" value="P:malonyl-CoA biosynthetic process"/>
    <property type="evidence" value="ECO:0007669"/>
    <property type="project" value="UniProtKB-UniRule"/>
</dbReference>
<dbReference type="Pfam" id="PF03255">
    <property type="entry name" value="ACCA"/>
    <property type="match status" value="1"/>
</dbReference>
<evidence type="ECO:0000256" key="2">
    <source>
        <dbReference type="ARBA" id="ARBA00022516"/>
    </source>
</evidence>
<evidence type="ECO:0000256" key="3">
    <source>
        <dbReference type="ARBA" id="ARBA00022679"/>
    </source>
</evidence>
<feature type="domain" description="CoA carboxyltransferase C-terminal" evidence="11">
    <location>
        <begin position="92"/>
        <end position="353"/>
    </location>
</feature>
<dbReference type="HAMAP" id="MF_00823">
    <property type="entry name" value="AcetylCoA_CT_alpha"/>
    <property type="match status" value="1"/>
</dbReference>
<dbReference type="GO" id="GO:0003989">
    <property type="term" value="F:acetyl-CoA carboxylase activity"/>
    <property type="evidence" value="ECO:0007669"/>
    <property type="project" value="InterPro"/>
</dbReference>
<dbReference type="PROSITE" id="PS50989">
    <property type="entry name" value="COA_CT_CTER"/>
    <property type="match status" value="1"/>
</dbReference>
<dbReference type="EMBL" id="CP002418">
    <property type="protein sequence ID" value="ADU42179.1"/>
    <property type="molecule type" value="Genomic_DNA"/>
</dbReference>
<organism evidence="12 13">
    <name type="scientific">Rhodopseudomonas palustris (strain DX-1)</name>
    <dbReference type="NCBI Taxonomy" id="652103"/>
    <lineage>
        <taxon>Bacteria</taxon>
        <taxon>Pseudomonadati</taxon>
        <taxon>Pseudomonadota</taxon>
        <taxon>Alphaproteobacteria</taxon>
        <taxon>Hyphomicrobiales</taxon>
        <taxon>Nitrobacteraceae</taxon>
        <taxon>Rhodopseudomonas</taxon>
    </lineage>
</organism>
<evidence type="ECO:0000256" key="6">
    <source>
        <dbReference type="ARBA" id="ARBA00022840"/>
    </source>
</evidence>
<keyword evidence="2 10" id="KW-0444">Lipid biosynthesis</keyword>
<evidence type="ECO:0000256" key="4">
    <source>
        <dbReference type="ARBA" id="ARBA00022741"/>
    </source>
</evidence>
<dbReference type="GO" id="GO:0006633">
    <property type="term" value="P:fatty acid biosynthetic process"/>
    <property type="evidence" value="ECO:0007669"/>
    <property type="project" value="UniProtKB-KW"/>
</dbReference>
<comment type="subunit">
    <text evidence="10">Acetyl-CoA carboxylase is a heterohexamer composed of biotin carboxyl carrier protein (AccB), biotin carboxylase (AccC) and two subunits each of ACCase subunit alpha (AccA) and ACCase subunit beta (AccD).</text>
</comment>
<dbReference type="InterPro" id="IPR011763">
    <property type="entry name" value="COA_CT_C"/>
</dbReference>
<dbReference type="eggNOG" id="COG0825">
    <property type="taxonomic scope" value="Bacteria"/>
</dbReference>
<comment type="similarity">
    <text evidence="10">Belongs to the AccA family.</text>
</comment>
<evidence type="ECO:0000256" key="9">
    <source>
        <dbReference type="ARBA" id="ARBA00049152"/>
    </source>
</evidence>
<evidence type="ECO:0000256" key="5">
    <source>
        <dbReference type="ARBA" id="ARBA00022832"/>
    </source>
</evidence>
<evidence type="ECO:0000256" key="8">
    <source>
        <dbReference type="ARBA" id="ARBA00023160"/>
    </source>
</evidence>
<dbReference type="PANTHER" id="PTHR42853:SF3">
    <property type="entry name" value="ACETYL-COENZYME A CARBOXYLASE CARBOXYL TRANSFERASE SUBUNIT ALPHA, CHLOROPLASTIC"/>
    <property type="match status" value="1"/>
</dbReference>
<dbReference type="InterPro" id="IPR001095">
    <property type="entry name" value="Acetyl_CoA_COase_a_su"/>
</dbReference>
<evidence type="ECO:0000313" key="13">
    <source>
        <dbReference type="Proteomes" id="UP000001402"/>
    </source>
</evidence>
<keyword evidence="10" id="KW-0963">Cytoplasm</keyword>
<dbReference type="GO" id="GO:0009317">
    <property type="term" value="C:acetyl-CoA carboxylase complex"/>
    <property type="evidence" value="ECO:0007669"/>
    <property type="project" value="InterPro"/>
</dbReference>
<keyword evidence="3 10" id="KW-0808">Transferase</keyword>